<comment type="caution">
    <text evidence="4">The sequence shown here is derived from an EMBL/GenBank/DDBJ whole genome shotgun (WGS) entry which is preliminary data.</text>
</comment>
<dbReference type="InterPro" id="IPR014862">
    <property type="entry name" value="TrwC"/>
</dbReference>
<evidence type="ECO:0000256" key="2">
    <source>
        <dbReference type="SAM" id="MobiDB-lite"/>
    </source>
</evidence>
<feature type="domain" description="TrwC relaxase" evidence="3">
    <location>
        <begin position="65"/>
        <end position="445"/>
    </location>
</feature>
<dbReference type="InterPro" id="IPR027417">
    <property type="entry name" value="P-loop_NTPase"/>
</dbReference>
<feature type="coiled-coil region" evidence="1">
    <location>
        <begin position="1059"/>
        <end position="1086"/>
    </location>
</feature>
<dbReference type="SUPFAM" id="SSF52540">
    <property type="entry name" value="P-loop containing nucleoside triphosphate hydrolases"/>
    <property type="match status" value="2"/>
</dbReference>
<feature type="compositionally biased region" description="Basic and acidic residues" evidence="2">
    <location>
        <begin position="1208"/>
        <end position="1220"/>
    </location>
</feature>
<evidence type="ECO:0000313" key="5">
    <source>
        <dbReference type="Proteomes" id="UP001500503"/>
    </source>
</evidence>
<evidence type="ECO:0000313" key="4">
    <source>
        <dbReference type="EMBL" id="GAA4522775.1"/>
    </source>
</evidence>
<keyword evidence="5" id="KW-1185">Reference proteome</keyword>
<accession>A0ABP8R9Q9</accession>
<evidence type="ECO:0000256" key="1">
    <source>
        <dbReference type="SAM" id="Coils"/>
    </source>
</evidence>
<feature type="compositionally biased region" description="Basic and acidic residues" evidence="2">
    <location>
        <begin position="1284"/>
        <end position="1303"/>
    </location>
</feature>
<keyword evidence="1" id="KW-0175">Coiled coil</keyword>
<name>A0ABP8R9Q9_9ACTN</name>
<feature type="compositionally biased region" description="Basic and acidic residues" evidence="2">
    <location>
        <begin position="1150"/>
        <end position="1161"/>
    </location>
</feature>
<dbReference type="SUPFAM" id="SSF55464">
    <property type="entry name" value="Origin of replication-binding domain, RBD-like"/>
    <property type="match status" value="1"/>
</dbReference>
<proteinExistence type="predicted"/>
<feature type="region of interest" description="Disordered" evidence="2">
    <location>
        <begin position="1275"/>
        <end position="1333"/>
    </location>
</feature>
<sequence length="1333" mass="142684">MAAAGGGFGGGINVAWVTTLGPDEAQGDYRLTLSAGCGIEQLHGPEPGVIEPEADVLAEDHQLGYRMTAEERPLVWIGNGLAEFGITPGAELTEADHDVARALLDGADPRTGEQLVDPKLEYAPIAKLPAIPFLAALTAAGIERGQQGRPAGLADLVGSKKAVARVERMMRGVDRQGEAHTVPIDDLERLAARAGIELEQVFPAGKLQAARNNRHARVRIGNRGYDLTLDLPKSLSVLYGLADGDLAAGIEAIYTAAVYETIAAVETWTGYGMRGHHGDGRQATRIDTSGLMGWVMWHTVARPVDGQAPDPHLHPHIVLANMARGVDGKWSTFGAGGQDLHRHAHAADALVKARIRRELTRVYGTEWARNPATGAWEITAVPPALREHFSKRGAQVKALFAELGLDYEAASTAERKYRSATSKEAKQRRVGPVDLRTDWRAQAAQQGTPAGAVIDAAIRPGQSLPAQPSIEEIAAQIFDPEHGLTAHRKTVTRADVLAAVMDAIPGGVAGLTEAEQLTDAVLALEAHAAPLPSAPPHLSNGARYTTRDILAAEQTNLAAARAGYGRTFAIVEPSIAEMALAAFCAERGYDLSGEQAAVLDRLVGAGHGVDAVVGTAGAGKTTLMSAARTAWQTGGYTVAGAATAAVAAQNLQAESGIASATIASWLHSITHGGRAGRRGLDGVDVLVVDEAAMVDDRQLAVLLTHARATGTKVVLIGDPKQLKAVGVGGSFAGIWRQVDGPALTENRRQSDPIERRALALWRDEHRDDALRTWTAGGRVHAGRDREDTLAALVADWAHLRTGRFTDAHTELAELLVLAGTNSEVDVINTTTRAIRRAAGELTGPDVAYRTPRGILALAVGDHVRVRGNDYRSRRPGAAPGTVDVLNGYRGVITAIDDHRNVRVAWRRQAADGPVIEAEWITPAQIAAGDLSHGTAMTVAAAQGLTADVALVYGLGLDPNTLYPAMSRDRHQAHLYLPRNLLEDDVDRARHGEAETPEQELARAIDAYARTLRGDRADRLVLTELGREPDPIATRVSDQAAAAAEHWSRRPYGDRTTTELARLRDAYTRAERRLAAKEHRTAALQTEASAGNGPQALKLIERRDAVAAAAAIETQINTVRAELAGHQTDAGAARQRLDDLERQTRRGRLALRRDGTSREQVRTDLSATRRALSTALDAEHGARARLADLAAQARSTYEQRDPASGPGPRWEEGAATTEHEDLTSNWETHLAAAIRADHDSAAARAATTADLGLLDHTRATTTDQARTELAAVRAELNLRTALPPDRARAEDRQRRTARRNEQVERQQAQRGPGYGQPHQPYSGIRRGDGPHRSL</sequence>
<feature type="region of interest" description="Disordered" evidence="2">
    <location>
        <begin position="1126"/>
        <end position="1165"/>
    </location>
</feature>
<dbReference type="EMBL" id="BAABHF010000096">
    <property type="protein sequence ID" value="GAA4522775.1"/>
    <property type="molecule type" value="Genomic_DNA"/>
</dbReference>
<dbReference type="Pfam" id="PF13604">
    <property type="entry name" value="AAA_30"/>
    <property type="match status" value="1"/>
</dbReference>
<dbReference type="Proteomes" id="UP001500503">
    <property type="component" value="Unassembled WGS sequence"/>
</dbReference>
<dbReference type="Gene3D" id="2.30.30.940">
    <property type="match status" value="1"/>
</dbReference>
<gene>
    <name evidence="4" type="ORF">GCM10023191_102170</name>
</gene>
<feature type="compositionally biased region" description="Basic and acidic residues" evidence="2">
    <location>
        <begin position="1324"/>
        <end position="1333"/>
    </location>
</feature>
<feature type="region of interest" description="Disordered" evidence="2">
    <location>
        <begin position="1192"/>
        <end position="1220"/>
    </location>
</feature>
<dbReference type="Pfam" id="PF08751">
    <property type="entry name" value="TrwC"/>
    <property type="match status" value="1"/>
</dbReference>
<protein>
    <recommendedName>
        <fullName evidence="3">TrwC relaxase domain-containing protein</fullName>
    </recommendedName>
</protein>
<dbReference type="Gene3D" id="3.40.50.300">
    <property type="entry name" value="P-loop containing nucleotide triphosphate hydrolases"/>
    <property type="match status" value="2"/>
</dbReference>
<feature type="compositionally biased region" description="Basic and acidic residues" evidence="2">
    <location>
        <begin position="1134"/>
        <end position="1143"/>
    </location>
</feature>
<reference evidence="5" key="1">
    <citation type="journal article" date="2019" name="Int. J. Syst. Evol. Microbiol.">
        <title>The Global Catalogue of Microorganisms (GCM) 10K type strain sequencing project: providing services to taxonomists for standard genome sequencing and annotation.</title>
        <authorList>
            <consortium name="The Broad Institute Genomics Platform"/>
            <consortium name="The Broad Institute Genome Sequencing Center for Infectious Disease"/>
            <person name="Wu L."/>
            <person name="Ma J."/>
        </authorList>
    </citation>
    <scope>NUCLEOTIDE SEQUENCE [LARGE SCALE GENOMIC DNA]</scope>
    <source>
        <strain evidence="5">JCM 17933</strain>
    </source>
</reference>
<organism evidence="4 5">
    <name type="scientific">Actinoallomurus oryzae</name>
    <dbReference type="NCBI Taxonomy" id="502180"/>
    <lineage>
        <taxon>Bacteria</taxon>
        <taxon>Bacillati</taxon>
        <taxon>Actinomycetota</taxon>
        <taxon>Actinomycetes</taxon>
        <taxon>Streptosporangiales</taxon>
        <taxon>Thermomonosporaceae</taxon>
        <taxon>Actinoallomurus</taxon>
    </lineage>
</organism>
<dbReference type="NCBIfam" id="NF041492">
    <property type="entry name" value="MobF"/>
    <property type="match status" value="1"/>
</dbReference>
<evidence type="ECO:0000259" key="3">
    <source>
        <dbReference type="Pfam" id="PF08751"/>
    </source>
</evidence>